<evidence type="ECO:0000256" key="1">
    <source>
        <dbReference type="ARBA" id="ARBA00004996"/>
    </source>
</evidence>
<dbReference type="EMBL" id="AKWZ02000010">
    <property type="protein sequence ID" value="EPG74153.1"/>
    <property type="molecule type" value="Genomic_DNA"/>
</dbReference>
<gene>
    <name evidence="12 14" type="primary">prs</name>
    <name evidence="14" type="ORF">LEP1GSC058_2928</name>
</gene>
<evidence type="ECO:0000256" key="8">
    <source>
        <dbReference type="ARBA" id="ARBA00022842"/>
    </source>
</evidence>
<evidence type="ECO:0000313" key="14">
    <source>
        <dbReference type="EMBL" id="EPG74153.1"/>
    </source>
</evidence>
<dbReference type="InterPro" id="IPR029057">
    <property type="entry name" value="PRTase-like"/>
</dbReference>
<comment type="similarity">
    <text evidence="11 12">Belongs to the ribose-phosphate pyrophosphokinase family. Class I subfamily.</text>
</comment>
<comment type="subcellular location">
    <subcellularLocation>
        <location evidence="12">Cytoplasm</location>
    </subcellularLocation>
</comment>
<feature type="binding site" evidence="12">
    <location>
        <position position="194"/>
    </location>
    <ligand>
        <name>D-ribose 5-phosphate</name>
        <dbReference type="ChEBI" id="CHEBI:78346"/>
    </ligand>
</feature>
<evidence type="ECO:0000256" key="6">
    <source>
        <dbReference type="ARBA" id="ARBA00022777"/>
    </source>
</evidence>
<dbReference type="SMART" id="SM01400">
    <property type="entry name" value="Pribosyltran_N"/>
    <property type="match status" value="1"/>
</dbReference>
<evidence type="ECO:0000256" key="5">
    <source>
        <dbReference type="ARBA" id="ARBA00022741"/>
    </source>
</evidence>
<dbReference type="InterPro" id="IPR000836">
    <property type="entry name" value="PRTase_dom"/>
</dbReference>
<proteinExistence type="inferred from homology"/>
<dbReference type="Pfam" id="PF13793">
    <property type="entry name" value="Pribosyltran_N"/>
    <property type="match status" value="1"/>
</dbReference>
<evidence type="ECO:0000256" key="12">
    <source>
        <dbReference type="HAMAP-Rule" id="MF_00583"/>
    </source>
</evidence>
<feature type="binding site" evidence="12">
    <location>
        <begin position="222"/>
        <end position="226"/>
    </location>
    <ligand>
        <name>D-ribose 5-phosphate</name>
        <dbReference type="ChEBI" id="CHEBI:78346"/>
    </ligand>
</feature>
<keyword evidence="2 12" id="KW-0808">Transferase</keyword>
<keyword evidence="4 12" id="KW-0545">Nucleotide biosynthesis</keyword>
<dbReference type="GO" id="GO:0005737">
    <property type="term" value="C:cytoplasm"/>
    <property type="evidence" value="ECO:0007669"/>
    <property type="project" value="UniProtKB-SubCell"/>
</dbReference>
<dbReference type="InterPro" id="IPR037515">
    <property type="entry name" value="Rib-P_diPkinase_bac"/>
</dbReference>
<evidence type="ECO:0000256" key="11">
    <source>
        <dbReference type="ARBA" id="ARBA00061444"/>
    </source>
</evidence>
<dbReference type="STRING" id="1193011.LEP1GSC058_2928"/>
<comment type="caution">
    <text evidence="14">The sequence shown here is derived from an EMBL/GenBank/DDBJ whole genome shotgun (WGS) entry which is preliminary data.</text>
</comment>
<comment type="subunit">
    <text evidence="12">Homohexamer.</text>
</comment>
<dbReference type="HAMAP" id="MF_00583_B">
    <property type="entry name" value="RibP_PPkinase_B"/>
    <property type="match status" value="1"/>
</dbReference>
<comment type="pathway">
    <text evidence="1 12">Metabolic intermediate biosynthesis; 5-phospho-alpha-D-ribose 1-diphosphate biosynthesis; 5-phospho-alpha-D-ribose 1-diphosphate from D-ribose 5-phosphate (route I): step 1/1.</text>
</comment>
<dbReference type="PROSITE" id="PS00114">
    <property type="entry name" value="PRPP_SYNTHASE"/>
    <property type="match status" value="1"/>
</dbReference>
<feature type="active site" evidence="12">
    <location>
        <position position="192"/>
    </location>
</feature>
<evidence type="ECO:0000259" key="13">
    <source>
        <dbReference type="Pfam" id="PF13793"/>
    </source>
</evidence>
<evidence type="ECO:0000256" key="2">
    <source>
        <dbReference type="ARBA" id="ARBA00022679"/>
    </source>
</evidence>
<comment type="cofactor">
    <cofactor evidence="12">
        <name>Mg(2+)</name>
        <dbReference type="ChEBI" id="CHEBI:18420"/>
    </cofactor>
    <text evidence="12">Binds 2 Mg(2+) ions per subunit.</text>
</comment>
<dbReference type="RefSeq" id="WP_016550612.1">
    <property type="nucleotide sequence ID" value="NZ_AKWZ02000010.1"/>
</dbReference>
<dbReference type="Gene3D" id="3.40.50.2020">
    <property type="match status" value="2"/>
</dbReference>
<evidence type="ECO:0000256" key="4">
    <source>
        <dbReference type="ARBA" id="ARBA00022727"/>
    </source>
</evidence>
<evidence type="ECO:0000256" key="10">
    <source>
        <dbReference type="ARBA" id="ARBA00054914"/>
    </source>
</evidence>
<dbReference type="InterPro" id="IPR005946">
    <property type="entry name" value="Rib-P_diPkinase"/>
</dbReference>
<dbReference type="InterPro" id="IPR000842">
    <property type="entry name" value="PRib_PP_synth_CS"/>
</dbReference>
<accession>S3UY59</accession>
<dbReference type="GO" id="GO:0006164">
    <property type="term" value="P:purine nucleotide biosynthetic process"/>
    <property type="evidence" value="ECO:0007669"/>
    <property type="project" value="TreeGrafter"/>
</dbReference>
<feature type="binding site" evidence="12">
    <location>
        <begin position="37"/>
        <end position="39"/>
    </location>
    <ligand>
        <name>ATP</name>
        <dbReference type="ChEBI" id="CHEBI:30616"/>
    </ligand>
</feature>
<keyword evidence="8 12" id="KW-0460">Magnesium</keyword>
<feature type="binding site" evidence="12">
    <location>
        <position position="130"/>
    </location>
    <ligand>
        <name>Mg(2+)</name>
        <dbReference type="ChEBI" id="CHEBI:18420"/>
    </ligand>
</feature>
<dbReference type="GO" id="GO:0009156">
    <property type="term" value="P:ribonucleoside monophosphate biosynthetic process"/>
    <property type="evidence" value="ECO:0007669"/>
    <property type="project" value="InterPro"/>
</dbReference>
<keyword evidence="5 12" id="KW-0547">Nucleotide-binding</keyword>
<protein>
    <recommendedName>
        <fullName evidence="12">Ribose-phosphate pyrophosphokinase</fullName>
        <shortName evidence="12">RPPK</shortName>
        <ecNumber evidence="12">2.7.6.1</ecNumber>
    </recommendedName>
    <alternativeName>
        <fullName evidence="12">5-phospho-D-ribosyl alpha-1-diphosphate synthase</fullName>
    </alternativeName>
    <alternativeName>
        <fullName evidence="12">Phosphoribosyl diphosphate synthase</fullName>
    </alternativeName>
    <alternativeName>
        <fullName evidence="12">Phosphoribosyl pyrophosphate synthase</fullName>
        <shortName evidence="12">P-Rib-PP synthase</shortName>
        <shortName evidence="12">PRPP synthase</shortName>
        <shortName evidence="12">PRPPase</shortName>
    </alternativeName>
</protein>
<dbReference type="EC" id="2.7.6.1" evidence="12"/>
<dbReference type="Proteomes" id="UP000014540">
    <property type="component" value="Unassembled WGS sequence"/>
</dbReference>
<comment type="function">
    <text evidence="10 12">Involved in the biosynthesis of the central metabolite phospho-alpha-D-ribosyl-1-pyrophosphate (PRPP) via the transfer of pyrophosphoryl group from ATP to 1-hydroxyl of ribose-5-phosphate (Rib-5-P).</text>
</comment>
<feature type="binding site" evidence="12">
    <location>
        <position position="218"/>
    </location>
    <ligand>
        <name>D-ribose 5-phosphate</name>
        <dbReference type="ChEBI" id="CHEBI:78346"/>
    </ligand>
</feature>
<dbReference type="NCBIfam" id="TIGR01251">
    <property type="entry name" value="ribP_PPkin"/>
    <property type="match status" value="1"/>
</dbReference>
<keyword evidence="3 12" id="KW-0479">Metal-binding</keyword>
<dbReference type="FunFam" id="3.40.50.2020:FF:000001">
    <property type="entry name" value="Ribose-phosphate pyrophosphokinase"/>
    <property type="match status" value="1"/>
</dbReference>
<dbReference type="AlphaFoldDB" id="S3UY59"/>
<keyword evidence="7 12" id="KW-0067">ATP-binding</keyword>
<keyword evidence="15" id="KW-1185">Reference proteome</keyword>
<feature type="binding site" evidence="12">
    <location>
        <position position="169"/>
    </location>
    <ligand>
        <name>Mg(2+)</name>
        <dbReference type="ChEBI" id="CHEBI:18420"/>
    </ligand>
</feature>
<name>S3UY59_9LEPT</name>
<dbReference type="GO" id="GO:0006015">
    <property type="term" value="P:5-phosphoribose 1-diphosphate biosynthetic process"/>
    <property type="evidence" value="ECO:0007669"/>
    <property type="project" value="UniProtKB-UniRule"/>
</dbReference>
<dbReference type="GO" id="GO:0000287">
    <property type="term" value="F:magnesium ion binding"/>
    <property type="evidence" value="ECO:0007669"/>
    <property type="project" value="UniProtKB-UniRule"/>
</dbReference>
<dbReference type="PANTHER" id="PTHR10210">
    <property type="entry name" value="RIBOSE-PHOSPHATE DIPHOSPHOKINASE FAMILY MEMBER"/>
    <property type="match status" value="1"/>
</dbReference>
<dbReference type="SUPFAM" id="SSF53271">
    <property type="entry name" value="PRTase-like"/>
    <property type="match status" value="1"/>
</dbReference>
<dbReference type="InterPro" id="IPR029099">
    <property type="entry name" value="Pribosyltran_N"/>
</dbReference>
<dbReference type="NCBIfam" id="NF002320">
    <property type="entry name" value="PRK01259.1"/>
    <property type="match status" value="1"/>
</dbReference>
<dbReference type="PANTHER" id="PTHR10210:SF41">
    <property type="entry name" value="RIBOSE-PHOSPHATE PYROPHOSPHOKINASE 1, CHLOROPLASTIC"/>
    <property type="match status" value="1"/>
</dbReference>
<evidence type="ECO:0000256" key="7">
    <source>
        <dbReference type="ARBA" id="ARBA00022840"/>
    </source>
</evidence>
<dbReference type="CDD" id="cd06223">
    <property type="entry name" value="PRTases_typeI"/>
    <property type="match status" value="1"/>
</dbReference>
<dbReference type="GO" id="GO:0005524">
    <property type="term" value="F:ATP binding"/>
    <property type="evidence" value="ECO:0007669"/>
    <property type="project" value="UniProtKB-KW"/>
</dbReference>
<sequence>MSQLAVFSGSSNRTITEEICKELQIAPGKINLRKFSDGEIAVKIEENVRGRDIFLIQSTSAPANDHLMELLLIMDALRRASANSISVVMPYYGYGRQDRKVEPRVPISARVVADLIEVQGPTRMITMDLHADQIQGFFKVPVDNLHFNPVLVEYFRNKKIDDLVIVSPDSGGAERARSFGKKVNATLAIIDKRRPKANVSEVMHVIGEIEGKNCILLDDMIDTAGTICKAADALLKNGAKSVYCAASHGVLSGEAIDRLNSTPFVEVVLSNSIEIPESKKISKLKTLSVAPLFAAAIQRISTNQSVSDLFN</sequence>
<evidence type="ECO:0000313" key="15">
    <source>
        <dbReference type="Proteomes" id="UP000014540"/>
    </source>
</evidence>
<feature type="binding site" evidence="12">
    <location>
        <begin position="96"/>
        <end position="97"/>
    </location>
    <ligand>
        <name>ATP</name>
        <dbReference type="ChEBI" id="CHEBI:30616"/>
    </ligand>
</feature>
<dbReference type="GO" id="GO:0002189">
    <property type="term" value="C:ribose phosphate diphosphokinase complex"/>
    <property type="evidence" value="ECO:0007669"/>
    <property type="project" value="TreeGrafter"/>
</dbReference>
<keyword evidence="6 12" id="KW-0418">Kinase</keyword>
<dbReference type="GO" id="GO:0004749">
    <property type="term" value="F:ribose phosphate diphosphokinase activity"/>
    <property type="evidence" value="ECO:0007669"/>
    <property type="project" value="UniProtKB-UniRule"/>
</dbReference>
<dbReference type="UniPathway" id="UPA00087">
    <property type="reaction ID" value="UER00172"/>
</dbReference>
<feature type="domain" description="Ribose-phosphate pyrophosphokinase N-terminal" evidence="13">
    <location>
        <begin position="5"/>
        <end position="120"/>
    </location>
</feature>
<dbReference type="GO" id="GO:0016301">
    <property type="term" value="F:kinase activity"/>
    <property type="evidence" value="ECO:0007669"/>
    <property type="project" value="UniProtKB-KW"/>
</dbReference>
<reference evidence="14" key="1">
    <citation type="submission" date="2013-04" db="EMBL/GenBank/DDBJ databases">
        <authorList>
            <person name="Harkins D.M."/>
            <person name="Durkin A.S."/>
            <person name="Selengut J.D."/>
            <person name="Sanka R."/>
            <person name="DePew J."/>
            <person name="Purushe J."/>
            <person name="Ahmed A."/>
            <person name="van der Linden H."/>
            <person name="Goris M.G.A."/>
            <person name="Hartskeerl R.A."/>
            <person name="Vinetz J.M."/>
            <person name="Sutton G.G."/>
            <person name="Nelson W.C."/>
            <person name="Fouts D.E."/>
        </authorList>
    </citation>
    <scope>NUCLEOTIDE SEQUENCE [LARGE SCALE GENOMIC DNA]</scope>
    <source>
        <strain evidence="14">BUT 6</strain>
    </source>
</reference>
<evidence type="ECO:0000256" key="3">
    <source>
        <dbReference type="ARBA" id="ARBA00022723"/>
    </source>
</evidence>
<comment type="catalytic activity">
    <reaction evidence="9 12">
        <text>D-ribose 5-phosphate + ATP = 5-phospho-alpha-D-ribose 1-diphosphate + AMP + H(+)</text>
        <dbReference type="Rhea" id="RHEA:15609"/>
        <dbReference type="ChEBI" id="CHEBI:15378"/>
        <dbReference type="ChEBI" id="CHEBI:30616"/>
        <dbReference type="ChEBI" id="CHEBI:58017"/>
        <dbReference type="ChEBI" id="CHEBI:78346"/>
        <dbReference type="ChEBI" id="CHEBI:456215"/>
        <dbReference type="EC" id="2.7.6.1"/>
    </reaction>
</comment>
<dbReference type="OrthoDB" id="9777067at2"/>
<dbReference type="Pfam" id="PF14572">
    <property type="entry name" value="Pribosyl_synth"/>
    <property type="match status" value="1"/>
</dbReference>
<organism evidence="14 15">
    <name type="scientific">Leptospira fainei serovar Hurstbridge str. BUT 6</name>
    <dbReference type="NCBI Taxonomy" id="1193011"/>
    <lineage>
        <taxon>Bacteria</taxon>
        <taxon>Pseudomonadati</taxon>
        <taxon>Spirochaetota</taxon>
        <taxon>Spirochaetia</taxon>
        <taxon>Leptospirales</taxon>
        <taxon>Leptospiraceae</taxon>
        <taxon>Leptospira</taxon>
    </lineage>
</organism>
<evidence type="ECO:0000256" key="9">
    <source>
        <dbReference type="ARBA" id="ARBA00049535"/>
    </source>
</evidence>
<keyword evidence="12" id="KW-0963">Cytoplasm</keyword>